<dbReference type="SUPFAM" id="SSF52096">
    <property type="entry name" value="ClpP/crotonase"/>
    <property type="match status" value="1"/>
</dbReference>
<organism evidence="1">
    <name type="scientific">Ignavibacterium album</name>
    <dbReference type="NCBI Taxonomy" id="591197"/>
    <lineage>
        <taxon>Bacteria</taxon>
        <taxon>Pseudomonadati</taxon>
        <taxon>Ignavibacteriota</taxon>
        <taxon>Ignavibacteria</taxon>
        <taxon>Ignavibacteriales</taxon>
        <taxon>Ignavibacteriaceae</taxon>
        <taxon>Ignavibacterium</taxon>
    </lineage>
</organism>
<dbReference type="Gene3D" id="3.90.226.10">
    <property type="entry name" value="2-enoyl-CoA Hydratase, Chain A, domain 1"/>
    <property type="match status" value="1"/>
</dbReference>
<reference evidence="1" key="1">
    <citation type="journal article" date="2020" name="mSystems">
        <title>Genome- and Community-Level Interaction Insights into Carbon Utilization and Element Cycling Functions of Hydrothermarchaeota in Hydrothermal Sediment.</title>
        <authorList>
            <person name="Zhou Z."/>
            <person name="Liu Y."/>
            <person name="Xu W."/>
            <person name="Pan J."/>
            <person name="Luo Z.H."/>
            <person name="Li M."/>
        </authorList>
    </citation>
    <scope>NUCLEOTIDE SEQUENCE [LARGE SCALE GENOMIC DNA]</scope>
    <source>
        <strain evidence="1">SpSt-500</strain>
    </source>
</reference>
<gene>
    <name evidence="1" type="ORF">ENS56_07855</name>
</gene>
<evidence type="ECO:0008006" key="2">
    <source>
        <dbReference type="Google" id="ProtNLM"/>
    </source>
</evidence>
<dbReference type="InterPro" id="IPR002825">
    <property type="entry name" value="Pept_S49_ser-pept_pro"/>
</dbReference>
<protein>
    <recommendedName>
        <fullName evidence="2">Periplasmic serine protease</fullName>
    </recommendedName>
</protein>
<dbReference type="NCBIfam" id="NF047768">
    <property type="entry name" value="Clp_like_SDH"/>
    <property type="match status" value="1"/>
</dbReference>
<name>A0A832G2F1_9BACT</name>
<dbReference type="EMBL" id="DSVI01000008">
    <property type="protein sequence ID" value="HGT47933.1"/>
    <property type="molecule type" value="Genomic_DNA"/>
</dbReference>
<dbReference type="InterPro" id="IPR029045">
    <property type="entry name" value="ClpP/crotonase-like_dom_sf"/>
</dbReference>
<dbReference type="Pfam" id="PF01972">
    <property type="entry name" value="SDH_protease"/>
    <property type="match status" value="1"/>
</dbReference>
<sequence length="274" mass="30742">MDFLSLFWIFIMLSSLQPLLRKKMLESARIKLLEKIEQKRNSRVIAFIHRQETMSFLGFPLMRYIDINDSEEILRAIKLTDKSIPIDIILHTPGGLVLASEQIANALKKHQAKVTVFVPHYAMSGGTLIALAADEIVMDENAVLGPLDPQLGQKPAASVLKILEQKPIDKISDDTLILADLAKKAISQIKTLIVDLLKDKMDIQKAESLAETLASGVWTHDYPITVEQAKELGLNVNTNMPEEVYQLMALYPQSNQARPSVEYIPIPKTKESMK</sequence>
<accession>A0A832G2F1</accession>
<proteinExistence type="predicted"/>
<evidence type="ECO:0000313" key="1">
    <source>
        <dbReference type="EMBL" id="HGT47933.1"/>
    </source>
</evidence>
<dbReference type="PANTHER" id="PTHR35984">
    <property type="entry name" value="PERIPLASMIC SERINE PROTEASE"/>
    <property type="match status" value="1"/>
</dbReference>
<comment type="caution">
    <text evidence="1">The sequence shown here is derived from an EMBL/GenBank/DDBJ whole genome shotgun (WGS) entry which is preliminary data.</text>
</comment>
<dbReference type="AlphaFoldDB" id="A0A832G2F1"/>
<dbReference type="PANTHER" id="PTHR35984:SF1">
    <property type="entry name" value="PERIPLASMIC SERINE PROTEASE"/>
    <property type="match status" value="1"/>
</dbReference>
<dbReference type="GO" id="GO:0016020">
    <property type="term" value="C:membrane"/>
    <property type="evidence" value="ECO:0007669"/>
    <property type="project" value="InterPro"/>
</dbReference>